<reference evidence="2 4" key="1">
    <citation type="submission" date="2019-01" db="EMBL/GenBank/DDBJ databases">
        <title>PMF-metabolizing Aryl O-demethylase.</title>
        <authorList>
            <person name="Kim M."/>
        </authorList>
    </citation>
    <scope>NUCLEOTIDE SEQUENCE [LARGE SCALE GENOMIC DNA]</scope>
    <source>
        <strain evidence="2 4">PMF1</strain>
    </source>
</reference>
<dbReference type="Proteomes" id="UP000289794">
    <property type="component" value="Chromosome"/>
</dbReference>
<keyword evidence="1" id="KW-0472">Membrane</keyword>
<gene>
    <name evidence="3" type="ORF">E5259_12505</name>
    <name evidence="2" type="ORF">PMF13cell1_04029</name>
</gene>
<accession>A0A4P6M4L1</accession>
<dbReference type="GeneID" id="75050861"/>
<evidence type="ECO:0000313" key="4">
    <source>
        <dbReference type="Proteomes" id="UP000289794"/>
    </source>
</evidence>
<keyword evidence="1" id="KW-0812">Transmembrane</keyword>
<dbReference type="EMBL" id="CP039126">
    <property type="protein sequence ID" value="QMW78351.1"/>
    <property type="molecule type" value="Genomic_DNA"/>
</dbReference>
<dbReference type="RefSeq" id="WP_018598127.1">
    <property type="nucleotide sequence ID" value="NZ_AP031416.1"/>
</dbReference>
<sequence>MKDFVFAALPFLIIGVCVAIIMVHYKTKDSEKKENHLVEGMCIGMCLGVAVSTVLHINIGLGISLGMLIGETVGVYVKKE</sequence>
<organism evidence="2 4">
    <name type="scientific">Blautia producta</name>
    <dbReference type="NCBI Taxonomy" id="33035"/>
    <lineage>
        <taxon>Bacteria</taxon>
        <taxon>Bacillati</taxon>
        <taxon>Bacillota</taxon>
        <taxon>Clostridia</taxon>
        <taxon>Lachnospirales</taxon>
        <taxon>Lachnospiraceae</taxon>
        <taxon>Blautia</taxon>
    </lineage>
</organism>
<reference evidence="3 5" key="2">
    <citation type="submission" date="2019-04" db="EMBL/GenBank/DDBJ databases">
        <authorList>
            <person name="Schori C."/>
            <person name="Ahrens C."/>
        </authorList>
    </citation>
    <scope>NUCLEOTIDE SEQUENCE [LARGE SCALE GENOMIC DNA]</scope>
    <source>
        <strain evidence="3 5">DSM 2950</strain>
    </source>
</reference>
<proteinExistence type="predicted"/>
<dbReference type="AlphaFoldDB" id="A0A4P6M4L1"/>
<evidence type="ECO:0008006" key="6">
    <source>
        <dbReference type="Google" id="ProtNLM"/>
    </source>
</evidence>
<evidence type="ECO:0000313" key="5">
    <source>
        <dbReference type="Proteomes" id="UP000515789"/>
    </source>
</evidence>
<evidence type="ECO:0000256" key="1">
    <source>
        <dbReference type="SAM" id="Phobius"/>
    </source>
</evidence>
<dbReference type="EMBL" id="CP035945">
    <property type="protein sequence ID" value="QBE98463.1"/>
    <property type="molecule type" value="Genomic_DNA"/>
</dbReference>
<protein>
    <recommendedName>
        <fullName evidence="6">DUF2700 domain-containing protein</fullName>
    </recommendedName>
</protein>
<dbReference type="Proteomes" id="UP000515789">
    <property type="component" value="Chromosome"/>
</dbReference>
<keyword evidence="1" id="KW-1133">Transmembrane helix</keyword>
<evidence type="ECO:0000313" key="2">
    <source>
        <dbReference type="EMBL" id="QBE98463.1"/>
    </source>
</evidence>
<feature type="transmembrane region" description="Helical" evidence="1">
    <location>
        <begin position="6"/>
        <end position="25"/>
    </location>
</feature>
<dbReference type="KEGG" id="bpro:PMF13cell1_04029"/>
<name>A0A4P6M4L1_9FIRM</name>
<evidence type="ECO:0000313" key="3">
    <source>
        <dbReference type="EMBL" id="QMW78351.1"/>
    </source>
</evidence>